<name>A0A251S1T0_HELAN</name>
<dbReference type="InParanoid" id="A0A251S1T0"/>
<gene>
    <name evidence="1" type="ORF">HannXRQ_Chr16g0507281</name>
</gene>
<dbReference type="AlphaFoldDB" id="A0A251S1T0"/>
<protein>
    <submittedName>
        <fullName evidence="1">Uncharacterized protein</fullName>
    </submittedName>
</protein>
<dbReference type="Proteomes" id="UP000215914">
    <property type="component" value="Chromosome 16"/>
</dbReference>
<keyword evidence="2" id="KW-1185">Reference proteome</keyword>
<evidence type="ECO:0000313" key="2">
    <source>
        <dbReference type="Proteomes" id="UP000215914"/>
    </source>
</evidence>
<dbReference type="EMBL" id="CM007905">
    <property type="protein sequence ID" value="OTF91121.1"/>
    <property type="molecule type" value="Genomic_DNA"/>
</dbReference>
<reference evidence="2" key="1">
    <citation type="journal article" date="2017" name="Nature">
        <title>The sunflower genome provides insights into oil metabolism, flowering and Asterid evolution.</title>
        <authorList>
            <person name="Badouin H."/>
            <person name="Gouzy J."/>
            <person name="Grassa C.J."/>
            <person name="Murat F."/>
            <person name="Staton S.E."/>
            <person name="Cottret L."/>
            <person name="Lelandais-Briere C."/>
            <person name="Owens G.L."/>
            <person name="Carrere S."/>
            <person name="Mayjonade B."/>
            <person name="Legrand L."/>
            <person name="Gill N."/>
            <person name="Kane N.C."/>
            <person name="Bowers J.E."/>
            <person name="Hubner S."/>
            <person name="Bellec A."/>
            <person name="Berard A."/>
            <person name="Berges H."/>
            <person name="Blanchet N."/>
            <person name="Boniface M.C."/>
            <person name="Brunel D."/>
            <person name="Catrice O."/>
            <person name="Chaidir N."/>
            <person name="Claudel C."/>
            <person name="Donnadieu C."/>
            <person name="Faraut T."/>
            <person name="Fievet G."/>
            <person name="Helmstetter N."/>
            <person name="King M."/>
            <person name="Knapp S.J."/>
            <person name="Lai Z."/>
            <person name="Le Paslier M.C."/>
            <person name="Lippi Y."/>
            <person name="Lorenzon L."/>
            <person name="Mandel J.R."/>
            <person name="Marage G."/>
            <person name="Marchand G."/>
            <person name="Marquand E."/>
            <person name="Bret-Mestries E."/>
            <person name="Morien E."/>
            <person name="Nambeesan S."/>
            <person name="Nguyen T."/>
            <person name="Pegot-Espagnet P."/>
            <person name="Pouilly N."/>
            <person name="Raftis F."/>
            <person name="Sallet E."/>
            <person name="Schiex T."/>
            <person name="Thomas J."/>
            <person name="Vandecasteele C."/>
            <person name="Vares D."/>
            <person name="Vear F."/>
            <person name="Vautrin S."/>
            <person name="Crespi M."/>
            <person name="Mangin B."/>
            <person name="Burke J.M."/>
            <person name="Salse J."/>
            <person name="Munos S."/>
            <person name="Vincourt P."/>
            <person name="Rieseberg L.H."/>
            <person name="Langlade N.B."/>
        </authorList>
    </citation>
    <scope>NUCLEOTIDE SEQUENCE [LARGE SCALE GENOMIC DNA]</scope>
    <source>
        <strain evidence="2">cv. SF193</strain>
    </source>
</reference>
<accession>A0A251S1T0</accession>
<proteinExistence type="predicted"/>
<evidence type="ECO:0000313" key="1">
    <source>
        <dbReference type="EMBL" id="OTF91121.1"/>
    </source>
</evidence>
<organism evidence="1 2">
    <name type="scientific">Helianthus annuus</name>
    <name type="common">Common sunflower</name>
    <dbReference type="NCBI Taxonomy" id="4232"/>
    <lineage>
        <taxon>Eukaryota</taxon>
        <taxon>Viridiplantae</taxon>
        <taxon>Streptophyta</taxon>
        <taxon>Embryophyta</taxon>
        <taxon>Tracheophyta</taxon>
        <taxon>Spermatophyta</taxon>
        <taxon>Magnoliopsida</taxon>
        <taxon>eudicotyledons</taxon>
        <taxon>Gunneridae</taxon>
        <taxon>Pentapetalae</taxon>
        <taxon>asterids</taxon>
        <taxon>campanulids</taxon>
        <taxon>Asterales</taxon>
        <taxon>Asteraceae</taxon>
        <taxon>Asteroideae</taxon>
        <taxon>Heliantheae alliance</taxon>
        <taxon>Heliantheae</taxon>
        <taxon>Helianthus</taxon>
    </lineage>
</organism>
<sequence length="71" mass="8133">MNSLFFYRLEGSMVFTMRLSVRHRNSLHVVEIKNLQFLSTLQSPPPPPPPKKKIIPGMFLNKKIHCGSLIA</sequence>